<proteinExistence type="predicted"/>
<dbReference type="HOGENOM" id="CLU_2107934_0_0_12"/>
<dbReference type="AlphaFoldDB" id="S3K3M2"/>
<keyword evidence="3" id="KW-1185">Reference proteome</keyword>
<evidence type="ECO:0000256" key="1">
    <source>
        <dbReference type="SAM" id="Phobius"/>
    </source>
</evidence>
<keyword evidence="1" id="KW-0472">Membrane</keyword>
<feature type="transmembrane region" description="Helical" evidence="1">
    <location>
        <begin position="91"/>
        <end position="109"/>
    </location>
</feature>
<organism evidence="2 3">
    <name type="scientific">Treponema maltophilum ATCC 51939</name>
    <dbReference type="NCBI Taxonomy" id="1125699"/>
    <lineage>
        <taxon>Bacteria</taxon>
        <taxon>Pseudomonadati</taxon>
        <taxon>Spirochaetota</taxon>
        <taxon>Spirochaetia</taxon>
        <taxon>Spirochaetales</taxon>
        <taxon>Treponemataceae</taxon>
        <taxon>Treponema</taxon>
    </lineage>
</organism>
<keyword evidence="1" id="KW-0812">Transmembrane</keyword>
<comment type="caution">
    <text evidence="2">The sequence shown here is derived from an EMBL/GenBank/DDBJ whole genome shotgun (WGS) entry which is preliminary data.</text>
</comment>
<accession>S3K3M2</accession>
<dbReference type="EMBL" id="ATFF01000002">
    <property type="protein sequence ID" value="EPF32110.1"/>
    <property type="molecule type" value="Genomic_DNA"/>
</dbReference>
<name>S3K3M2_TREMA</name>
<reference evidence="2 3" key="1">
    <citation type="submission" date="2013-04" db="EMBL/GenBank/DDBJ databases">
        <title>The Genome Sequence of Treponema maltophilum ATCC 51939.</title>
        <authorList>
            <consortium name="The Broad Institute Genomics Platform"/>
            <person name="Earl A."/>
            <person name="Ward D."/>
            <person name="Feldgarden M."/>
            <person name="Gevers D."/>
            <person name="Leonetti C."/>
            <person name="Blanton J.M."/>
            <person name="Dewhirst F.E."/>
            <person name="Izard J."/>
            <person name="Walker B."/>
            <person name="Young S."/>
            <person name="Zeng Q."/>
            <person name="Gargeya S."/>
            <person name="Fitzgerald M."/>
            <person name="Haas B."/>
            <person name="Abouelleil A."/>
            <person name="Allen A.W."/>
            <person name="Alvarado L."/>
            <person name="Arachchi H.M."/>
            <person name="Berlin A.M."/>
            <person name="Chapman S.B."/>
            <person name="Gainer-Dewar J."/>
            <person name="Goldberg J."/>
            <person name="Griggs A."/>
            <person name="Gujja S."/>
            <person name="Hansen M."/>
            <person name="Howarth C."/>
            <person name="Imamovic A."/>
            <person name="Ireland A."/>
            <person name="Larimer J."/>
            <person name="McCowan C."/>
            <person name="Murphy C."/>
            <person name="Pearson M."/>
            <person name="Poon T.W."/>
            <person name="Priest M."/>
            <person name="Roberts A."/>
            <person name="Saif S."/>
            <person name="Shea T."/>
            <person name="Sisk P."/>
            <person name="Sykes S."/>
            <person name="Wortman J."/>
            <person name="Nusbaum C."/>
            <person name="Birren B."/>
        </authorList>
    </citation>
    <scope>NUCLEOTIDE SEQUENCE [LARGE SCALE GENOMIC DNA]</scope>
    <source>
        <strain evidence="2 3">ATCC 51939</strain>
    </source>
</reference>
<evidence type="ECO:0000313" key="2">
    <source>
        <dbReference type="EMBL" id="EPF32110.1"/>
    </source>
</evidence>
<dbReference type="PATRIC" id="fig|1125699.3.peg.97"/>
<evidence type="ECO:0000313" key="3">
    <source>
        <dbReference type="Proteomes" id="UP000014541"/>
    </source>
</evidence>
<gene>
    <name evidence="2" type="ORF">HMPREF9194_00099</name>
</gene>
<keyword evidence="1" id="KW-1133">Transmembrane helix</keyword>
<dbReference type="STRING" id="1125699.HMPREF9194_00099"/>
<protein>
    <submittedName>
        <fullName evidence="2">Uncharacterized protein</fullName>
    </submittedName>
</protein>
<dbReference type="Proteomes" id="UP000014541">
    <property type="component" value="Unassembled WGS sequence"/>
</dbReference>
<sequence length="115" mass="13884">MKNIKNDLSIKWESVQIVDIREQIFTEHFPSKNQGYTTQIKYVYNIKYVIDDKLQNMTLVLFNTKLNPIDLRIEPHTRKIYVRRNLETWDYTVRLFALFIASLFGLIFIQEIIKK</sequence>